<organism evidence="4 5">
    <name type="scientific">Mangrovihabitans endophyticus</name>
    <dbReference type="NCBI Taxonomy" id="1751298"/>
    <lineage>
        <taxon>Bacteria</taxon>
        <taxon>Bacillati</taxon>
        <taxon>Actinomycetota</taxon>
        <taxon>Actinomycetes</taxon>
        <taxon>Micromonosporales</taxon>
        <taxon>Micromonosporaceae</taxon>
        <taxon>Mangrovihabitans</taxon>
    </lineage>
</organism>
<dbReference type="EMBL" id="BMMX01000050">
    <property type="protein sequence ID" value="GGL15918.1"/>
    <property type="molecule type" value="Genomic_DNA"/>
</dbReference>
<dbReference type="PANTHER" id="PTHR10948:SF23">
    <property type="entry name" value="TRANSPOSASE INSI FOR INSERTION SEQUENCE ELEMENT IS30A-RELATED"/>
    <property type="match status" value="1"/>
</dbReference>
<dbReference type="AlphaFoldDB" id="A0A8J3C444"/>
<dbReference type="PANTHER" id="PTHR10948">
    <property type="entry name" value="TRANSPOSASE"/>
    <property type="match status" value="1"/>
</dbReference>
<dbReference type="InterPro" id="IPR051917">
    <property type="entry name" value="Transposase-Integrase"/>
</dbReference>
<keyword evidence="1" id="KW-0233">DNA recombination</keyword>
<protein>
    <recommendedName>
        <fullName evidence="3">Transposase IS30-like HTH domain-containing protein</fullName>
    </recommendedName>
</protein>
<dbReference type="InterPro" id="IPR025246">
    <property type="entry name" value="IS30-like_HTH"/>
</dbReference>
<accession>A0A8J3C444</accession>
<feature type="region of interest" description="Disordered" evidence="2">
    <location>
        <begin position="248"/>
        <end position="283"/>
    </location>
</feature>
<evidence type="ECO:0000313" key="4">
    <source>
        <dbReference type="EMBL" id="GGL15918.1"/>
    </source>
</evidence>
<dbReference type="GO" id="GO:0004803">
    <property type="term" value="F:transposase activity"/>
    <property type="evidence" value="ECO:0007669"/>
    <property type="project" value="TreeGrafter"/>
</dbReference>
<feature type="compositionally biased region" description="Basic residues" evidence="2">
    <location>
        <begin position="265"/>
        <end position="277"/>
    </location>
</feature>
<evidence type="ECO:0000256" key="2">
    <source>
        <dbReference type="SAM" id="MobiDB-lite"/>
    </source>
</evidence>
<name>A0A8J3C444_9ACTN</name>
<dbReference type="Pfam" id="PF13936">
    <property type="entry name" value="HTH_38"/>
    <property type="match status" value="1"/>
</dbReference>
<proteinExistence type="predicted"/>
<dbReference type="InterPro" id="IPR053392">
    <property type="entry name" value="Transposase_IS30-like"/>
</dbReference>
<evidence type="ECO:0000256" key="1">
    <source>
        <dbReference type="ARBA" id="ARBA00023172"/>
    </source>
</evidence>
<reference evidence="4" key="2">
    <citation type="submission" date="2020-09" db="EMBL/GenBank/DDBJ databases">
        <authorList>
            <person name="Sun Q."/>
            <person name="Zhou Y."/>
        </authorList>
    </citation>
    <scope>NUCLEOTIDE SEQUENCE</scope>
    <source>
        <strain evidence="4">CGMCC 4.7299</strain>
    </source>
</reference>
<comment type="caution">
    <text evidence="4">The sequence shown here is derived from an EMBL/GenBank/DDBJ whole genome shotgun (WGS) entry which is preliminary data.</text>
</comment>
<feature type="domain" description="Transposase IS30-like HTH" evidence="3">
    <location>
        <begin position="6"/>
        <end position="44"/>
    </location>
</feature>
<sequence>MRNMSTLADREEISRGLAEGLEYKEIARLIDRNPSIISRDVARHGGRAGYRAVAADEAAAHARQRPKAYAVDRSARLRTVVTELLRTGWSPASIAGRLPRDYADDQAVRVSHEAIYQWMYAQPVSTLARELLKLRTGRTARRSGPRPALAPRIREPRYLDERPAEVEGRQVPGHWEGDLVIGKGGAAVHGEAPPPRVRKGSMQPIELGITVEELARRYHEVKSVRVLAGSLGVSYGALQRRLQAEGIIPPGRVDRGGTATQTPSRAKRRHHGNRTRARPFMTSSIDPGWPSALPLLSYALVRRGRTSDGFQRLTAGPSRDGMAVDMGLRNTAQL</sequence>
<dbReference type="GO" id="GO:0005829">
    <property type="term" value="C:cytosol"/>
    <property type="evidence" value="ECO:0007669"/>
    <property type="project" value="TreeGrafter"/>
</dbReference>
<dbReference type="Proteomes" id="UP000656042">
    <property type="component" value="Unassembled WGS sequence"/>
</dbReference>
<keyword evidence="5" id="KW-1185">Reference proteome</keyword>
<gene>
    <name evidence="4" type="ORF">GCM10012284_58190</name>
</gene>
<dbReference type="NCBIfam" id="NF033563">
    <property type="entry name" value="transpos_IS30"/>
    <property type="match status" value="1"/>
</dbReference>
<dbReference type="GO" id="GO:0032196">
    <property type="term" value="P:transposition"/>
    <property type="evidence" value="ECO:0007669"/>
    <property type="project" value="TreeGrafter"/>
</dbReference>
<dbReference type="GO" id="GO:0006310">
    <property type="term" value="P:DNA recombination"/>
    <property type="evidence" value="ECO:0007669"/>
    <property type="project" value="UniProtKB-KW"/>
</dbReference>
<reference evidence="4" key="1">
    <citation type="journal article" date="2014" name="Int. J. Syst. Evol. Microbiol.">
        <title>Complete genome sequence of Corynebacterium casei LMG S-19264T (=DSM 44701T), isolated from a smear-ripened cheese.</title>
        <authorList>
            <consortium name="US DOE Joint Genome Institute (JGI-PGF)"/>
            <person name="Walter F."/>
            <person name="Albersmeier A."/>
            <person name="Kalinowski J."/>
            <person name="Ruckert C."/>
        </authorList>
    </citation>
    <scope>NUCLEOTIDE SEQUENCE</scope>
    <source>
        <strain evidence="4">CGMCC 4.7299</strain>
    </source>
</reference>
<evidence type="ECO:0000313" key="5">
    <source>
        <dbReference type="Proteomes" id="UP000656042"/>
    </source>
</evidence>
<evidence type="ECO:0000259" key="3">
    <source>
        <dbReference type="Pfam" id="PF13936"/>
    </source>
</evidence>